<proteinExistence type="predicted"/>
<protein>
    <submittedName>
        <fullName evidence="1">Uncharacterized protein DUF2835</fullName>
    </submittedName>
</protein>
<comment type="caution">
    <text evidence="1">The sequence shown here is derived from an EMBL/GenBank/DDBJ whole genome shotgun (WGS) entry which is preliminary data.</text>
</comment>
<evidence type="ECO:0000313" key="2">
    <source>
        <dbReference type="Proteomes" id="UP000295707"/>
    </source>
</evidence>
<keyword evidence="2" id="KW-1185">Reference proteome</keyword>
<dbReference type="Pfam" id="PF11197">
    <property type="entry name" value="DUF2835"/>
    <property type="match status" value="1"/>
</dbReference>
<organism evidence="1 2">
    <name type="scientific">Thiogranum longum</name>
    <dbReference type="NCBI Taxonomy" id="1537524"/>
    <lineage>
        <taxon>Bacteria</taxon>
        <taxon>Pseudomonadati</taxon>
        <taxon>Pseudomonadota</taxon>
        <taxon>Gammaproteobacteria</taxon>
        <taxon>Chromatiales</taxon>
        <taxon>Ectothiorhodospiraceae</taxon>
        <taxon>Thiogranum</taxon>
    </lineage>
</organism>
<dbReference type="EMBL" id="SMFX01000001">
    <property type="protein sequence ID" value="TCK18407.1"/>
    <property type="molecule type" value="Genomic_DNA"/>
</dbReference>
<evidence type="ECO:0000313" key="1">
    <source>
        <dbReference type="EMBL" id="TCK18407.1"/>
    </source>
</evidence>
<dbReference type="InterPro" id="IPR021363">
    <property type="entry name" value="DUF2835"/>
</dbReference>
<sequence>MSRHYTYTVMLDISPEAYQRMYQGVAQNVVAVDAQGRRVQFPALSLRKFVTSEGVRGTFLIRVDANHRLVDIQRR</sequence>
<gene>
    <name evidence="1" type="ORF">DFR30_1685</name>
</gene>
<accession>A0A4R1H964</accession>
<dbReference type="Proteomes" id="UP000295707">
    <property type="component" value="Unassembled WGS sequence"/>
</dbReference>
<dbReference type="RefSeq" id="WP_132972211.1">
    <property type="nucleotide sequence ID" value="NZ_SMFX01000001.1"/>
</dbReference>
<reference evidence="1 2" key="1">
    <citation type="submission" date="2019-03" db="EMBL/GenBank/DDBJ databases">
        <title>Genomic Encyclopedia of Type Strains, Phase IV (KMG-IV): sequencing the most valuable type-strain genomes for metagenomic binning, comparative biology and taxonomic classification.</title>
        <authorList>
            <person name="Goeker M."/>
        </authorList>
    </citation>
    <scope>NUCLEOTIDE SEQUENCE [LARGE SCALE GENOMIC DNA]</scope>
    <source>
        <strain evidence="1 2">DSM 19610</strain>
    </source>
</reference>
<dbReference type="AlphaFoldDB" id="A0A4R1H964"/>
<name>A0A4R1H964_9GAMM</name>
<dbReference type="OrthoDB" id="5600793at2"/>